<evidence type="ECO:0000313" key="2">
    <source>
        <dbReference type="EMBL" id="GCC33466.1"/>
    </source>
</evidence>
<dbReference type="Proteomes" id="UP000287033">
    <property type="component" value="Unassembled WGS sequence"/>
</dbReference>
<accession>A0A401SSV8</accession>
<protein>
    <submittedName>
        <fullName evidence="2">Uncharacterized protein</fullName>
    </submittedName>
</protein>
<organism evidence="2 3">
    <name type="scientific">Chiloscyllium punctatum</name>
    <name type="common">Brownbanded bambooshark</name>
    <name type="synonym">Hemiscyllium punctatum</name>
    <dbReference type="NCBI Taxonomy" id="137246"/>
    <lineage>
        <taxon>Eukaryota</taxon>
        <taxon>Metazoa</taxon>
        <taxon>Chordata</taxon>
        <taxon>Craniata</taxon>
        <taxon>Vertebrata</taxon>
        <taxon>Chondrichthyes</taxon>
        <taxon>Elasmobranchii</taxon>
        <taxon>Galeomorphii</taxon>
        <taxon>Galeoidea</taxon>
        <taxon>Orectolobiformes</taxon>
        <taxon>Hemiscylliidae</taxon>
        <taxon>Chiloscyllium</taxon>
    </lineage>
</organism>
<gene>
    <name evidence="2" type="ORF">chiPu_0011935</name>
</gene>
<name>A0A401SSV8_CHIPU</name>
<sequence>MARGSNSSIFKAELLFPEMIWEEKRSLMKMKAECKDMSVMRAVLGTMQLQVKEKNEEIARERVLKEETQDQKVQWMELKEKLIKKLKVSRFLE</sequence>
<proteinExistence type="predicted"/>
<dbReference type="OrthoDB" id="5983955at2759"/>
<evidence type="ECO:0000313" key="3">
    <source>
        <dbReference type="Proteomes" id="UP000287033"/>
    </source>
</evidence>
<dbReference type="AlphaFoldDB" id="A0A401SSV8"/>
<reference evidence="2 3" key="1">
    <citation type="journal article" date="2018" name="Nat. Ecol. Evol.">
        <title>Shark genomes provide insights into elasmobranch evolution and the origin of vertebrates.</title>
        <authorList>
            <person name="Hara Y"/>
            <person name="Yamaguchi K"/>
            <person name="Onimaru K"/>
            <person name="Kadota M"/>
            <person name="Koyanagi M"/>
            <person name="Keeley SD"/>
            <person name="Tatsumi K"/>
            <person name="Tanaka K"/>
            <person name="Motone F"/>
            <person name="Kageyama Y"/>
            <person name="Nozu R"/>
            <person name="Adachi N"/>
            <person name="Nishimura O"/>
            <person name="Nakagawa R"/>
            <person name="Tanegashima C"/>
            <person name="Kiyatake I"/>
            <person name="Matsumoto R"/>
            <person name="Murakumo K"/>
            <person name="Nishida K"/>
            <person name="Terakita A"/>
            <person name="Kuratani S"/>
            <person name="Sato K"/>
            <person name="Hyodo S Kuraku.S."/>
        </authorList>
    </citation>
    <scope>NUCLEOTIDE SEQUENCE [LARGE SCALE GENOMIC DNA]</scope>
</reference>
<keyword evidence="1" id="KW-0175">Coiled coil</keyword>
<comment type="caution">
    <text evidence="2">The sequence shown here is derived from an EMBL/GenBank/DDBJ whole genome shotgun (WGS) entry which is preliminary data.</text>
</comment>
<feature type="coiled-coil region" evidence="1">
    <location>
        <begin position="51"/>
        <end position="85"/>
    </location>
</feature>
<keyword evidence="3" id="KW-1185">Reference proteome</keyword>
<evidence type="ECO:0000256" key="1">
    <source>
        <dbReference type="SAM" id="Coils"/>
    </source>
</evidence>
<dbReference type="EMBL" id="BEZZ01000518">
    <property type="protein sequence ID" value="GCC33466.1"/>
    <property type="molecule type" value="Genomic_DNA"/>
</dbReference>